<keyword evidence="2" id="KW-0378">Hydrolase</keyword>
<dbReference type="InterPro" id="IPR029052">
    <property type="entry name" value="Metallo-depent_PP-like"/>
</dbReference>
<dbReference type="PANTHER" id="PTHR42850">
    <property type="entry name" value="METALLOPHOSPHOESTERASE"/>
    <property type="match status" value="1"/>
</dbReference>
<dbReference type="GO" id="GO:0004722">
    <property type="term" value="F:protein serine/threonine phosphatase activity"/>
    <property type="evidence" value="ECO:0007669"/>
    <property type="project" value="UniProtKB-EC"/>
</dbReference>
<dbReference type="RefSeq" id="WP_310015932.1">
    <property type="nucleotide sequence ID" value="NZ_JAVDQT010000011.1"/>
</dbReference>
<protein>
    <submittedName>
        <fullName evidence="2">Serine/threonine protein phosphatase 1</fullName>
        <ecNumber evidence="2">3.1.3.16</ecNumber>
    </submittedName>
</protein>
<name>A0ABU1MEX5_9HYPH</name>
<dbReference type="Pfam" id="PF00149">
    <property type="entry name" value="Metallophos"/>
    <property type="match status" value="1"/>
</dbReference>
<evidence type="ECO:0000313" key="3">
    <source>
        <dbReference type="Proteomes" id="UP001184614"/>
    </source>
</evidence>
<reference evidence="2 3" key="1">
    <citation type="submission" date="2023-07" db="EMBL/GenBank/DDBJ databases">
        <title>Sorghum-associated microbial communities from plants grown in Nebraska, USA.</title>
        <authorList>
            <person name="Schachtman D."/>
        </authorList>
    </citation>
    <scope>NUCLEOTIDE SEQUENCE [LARGE SCALE GENOMIC DNA]</scope>
    <source>
        <strain evidence="2 3">DS1730</strain>
    </source>
</reference>
<accession>A0ABU1MEX5</accession>
<gene>
    <name evidence="2" type="ORF">J2782_004214</name>
</gene>
<dbReference type="SUPFAM" id="SSF56300">
    <property type="entry name" value="Metallo-dependent phosphatases"/>
    <property type="match status" value="1"/>
</dbReference>
<evidence type="ECO:0000259" key="1">
    <source>
        <dbReference type="Pfam" id="PF00149"/>
    </source>
</evidence>
<keyword evidence="3" id="KW-1185">Reference proteome</keyword>
<dbReference type="EC" id="3.1.3.16" evidence="2"/>
<dbReference type="InterPro" id="IPR004843">
    <property type="entry name" value="Calcineurin-like_PHP"/>
</dbReference>
<dbReference type="Gene3D" id="3.60.21.10">
    <property type="match status" value="1"/>
</dbReference>
<comment type="caution">
    <text evidence="2">The sequence shown here is derived from an EMBL/GenBank/DDBJ whole genome shotgun (WGS) entry which is preliminary data.</text>
</comment>
<dbReference type="EMBL" id="JAVDQT010000011">
    <property type="protein sequence ID" value="MDR6434463.1"/>
    <property type="molecule type" value="Genomic_DNA"/>
</dbReference>
<organism evidence="2 3">
    <name type="scientific">Brucella pseudogrignonensis</name>
    <dbReference type="NCBI Taxonomy" id="419475"/>
    <lineage>
        <taxon>Bacteria</taxon>
        <taxon>Pseudomonadati</taxon>
        <taxon>Pseudomonadota</taxon>
        <taxon>Alphaproteobacteria</taxon>
        <taxon>Hyphomicrobiales</taxon>
        <taxon>Brucellaceae</taxon>
        <taxon>Brucella/Ochrobactrum group</taxon>
        <taxon>Brucella</taxon>
    </lineage>
</organism>
<feature type="domain" description="Calcineurin-like phosphoesterase" evidence="1">
    <location>
        <begin position="16"/>
        <end position="229"/>
    </location>
</feature>
<dbReference type="Proteomes" id="UP001184614">
    <property type="component" value="Unassembled WGS sequence"/>
</dbReference>
<sequence length="252" mass="27871">MSGITLKDAKGPEGIRLYAIGDVHGRLDLLQDMHGLIRADIDRHPTHDWRIIHLGDYIDRGPDSKGVLDFLIHASTHDPRILSLIGNHDDGFLHYLATGDTNGIFALHGGSDTARSYGVAVDYTDPASAKAAYPLLLDAIPQAHIDYVRSMPSSVSFGDFFFCHAGVNPVVPLDEQDRDDLMWIRTLFLKWTDPLDKVIIHGHTPQRVVDVQPNRVNLDTYAWKNGKLSAIVIDGPEKRFLEATGPAANPII</sequence>
<dbReference type="PANTHER" id="PTHR42850:SF4">
    <property type="entry name" value="ZINC-DEPENDENT ENDOPOLYPHOSPHATASE"/>
    <property type="match status" value="1"/>
</dbReference>
<evidence type="ECO:0000313" key="2">
    <source>
        <dbReference type="EMBL" id="MDR6434463.1"/>
    </source>
</evidence>
<proteinExistence type="predicted"/>
<dbReference type="InterPro" id="IPR050126">
    <property type="entry name" value="Ap4A_hydrolase"/>
</dbReference>